<organism evidence="1 2">
    <name type="scientific">Channa striata</name>
    <name type="common">Snakehead murrel</name>
    <name type="synonym">Ophicephalus striatus</name>
    <dbReference type="NCBI Taxonomy" id="64152"/>
    <lineage>
        <taxon>Eukaryota</taxon>
        <taxon>Metazoa</taxon>
        <taxon>Chordata</taxon>
        <taxon>Craniata</taxon>
        <taxon>Vertebrata</taxon>
        <taxon>Euteleostomi</taxon>
        <taxon>Actinopterygii</taxon>
        <taxon>Neopterygii</taxon>
        <taxon>Teleostei</taxon>
        <taxon>Neoteleostei</taxon>
        <taxon>Acanthomorphata</taxon>
        <taxon>Anabantaria</taxon>
        <taxon>Anabantiformes</taxon>
        <taxon>Channoidei</taxon>
        <taxon>Channidae</taxon>
        <taxon>Channa</taxon>
    </lineage>
</organism>
<dbReference type="Proteomes" id="UP001187415">
    <property type="component" value="Unassembled WGS sequence"/>
</dbReference>
<evidence type="ECO:0000313" key="2">
    <source>
        <dbReference type="Proteomes" id="UP001187415"/>
    </source>
</evidence>
<sequence>METEGNRDTKVDAVKAEEDPAVAFNTDSHLNPDYRAFGVYLVPAEKGNRLRVVSWAATVRLGWRTINCDCCCRCWCV</sequence>
<gene>
    <name evidence="1" type="ORF">Q5P01_014408</name>
</gene>
<accession>A0AA88MFD6</accession>
<protein>
    <submittedName>
        <fullName evidence="1">Uncharacterized protein</fullName>
    </submittedName>
</protein>
<proteinExistence type="predicted"/>
<dbReference type="AlphaFoldDB" id="A0AA88MFD6"/>
<dbReference type="EMBL" id="JAUPFM010000011">
    <property type="protein sequence ID" value="KAK2837196.1"/>
    <property type="molecule type" value="Genomic_DNA"/>
</dbReference>
<evidence type="ECO:0000313" key="1">
    <source>
        <dbReference type="EMBL" id="KAK2837196.1"/>
    </source>
</evidence>
<comment type="caution">
    <text evidence="1">The sequence shown here is derived from an EMBL/GenBank/DDBJ whole genome shotgun (WGS) entry which is preliminary data.</text>
</comment>
<keyword evidence="2" id="KW-1185">Reference proteome</keyword>
<reference evidence="1" key="1">
    <citation type="submission" date="2023-07" db="EMBL/GenBank/DDBJ databases">
        <title>Chromosome-level Genome Assembly of Striped Snakehead (Channa striata).</title>
        <authorList>
            <person name="Liu H."/>
        </authorList>
    </citation>
    <scope>NUCLEOTIDE SEQUENCE</scope>
    <source>
        <strain evidence="1">Gz</strain>
        <tissue evidence="1">Muscle</tissue>
    </source>
</reference>
<name>A0AA88MFD6_CHASR</name>